<dbReference type="InterPro" id="IPR006620">
    <property type="entry name" value="Pro_4_hyd_alph"/>
</dbReference>
<dbReference type="Pfam" id="PF13640">
    <property type="entry name" value="2OG-FeII_Oxy_3"/>
    <property type="match status" value="1"/>
</dbReference>
<dbReference type="EMBL" id="BAABKE010000004">
    <property type="protein sequence ID" value="GAA5100306.1"/>
    <property type="molecule type" value="Genomic_DNA"/>
</dbReference>
<dbReference type="InterPro" id="IPR005123">
    <property type="entry name" value="Oxoglu/Fe-dep_dioxygenase_dom"/>
</dbReference>
<evidence type="ECO:0000256" key="5">
    <source>
        <dbReference type="ARBA" id="ARBA00023002"/>
    </source>
</evidence>
<dbReference type="PANTHER" id="PTHR12907:SF26">
    <property type="entry name" value="HIF PROLYL HYDROXYLASE, ISOFORM C"/>
    <property type="match status" value="1"/>
</dbReference>
<sequence length="193" mass="22236">MTINNLLDSLTTSGWYVWDDFLNTSEIQSIKDCIPDTLQEAKIGNGVSLQLNTNVRGDVTLWLDDDMGDPIKSYFNKMYDIRQELNAGLYLGLRDFETHFCRYKPGAFYQKHLDNPQSKSRRKVTTVLYMNEDWQTGDGGELVVYDREDTKLLELSPKAGRMIFFMSEQFPHEVLPTNTVRESIAGWFLNSVA</sequence>
<dbReference type="InterPro" id="IPR051559">
    <property type="entry name" value="HIF_prolyl_hydroxylases"/>
</dbReference>
<evidence type="ECO:0000256" key="6">
    <source>
        <dbReference type="ARBA" id="ARBA00023004"/>
    </source>
</evidence>
<comment type="caution">
    <text evidence="8">The sequence shown here is derived from an EMBL/GenBank/DDBJ whole genome shotgun (WGS) entry which is preliminary data.</text>
</comment>
<evidence type="ECO:0000256" key="3">
    <source>
        <dbReference type="ARBA" id="ARBA00022896"/>
    </source>
</evidence>
<keyword evidence="4" id="KW-0223">Dioxygenase</keyword>
<reference evidence="9" key="1">
    <citation type="journal article" date="2019" name="Int. J. Syst. Evol. Microbiol.">
        <title>The Global Catalogue of Microorganisms (GCM) 10K type strain sequencing project: providing services to taxonomists for standard genome sequencing and annotation.</title>
        <authorList>
            <consortium name="The Broad Institute Genomics Platform"/>
            <consortium name="The Broad Institute Genome Sequencing Center for Infectious Disease"/>
            <person name="Wu L."/>
            <person name="Ma J."/>
        </authorList>
    </citation>
    <scope>NUCLEOTIDE SEQUENCE [LARGE SCALE GENOMIC DNA]</scope>
    <source>
        <strain evidence="9">JCM 18424</strain>
    </source>
</reference>
<accession>A0ABP9MR11</accession>
<name>A0ABP9MR11_9GAMM</name>
<evidence type="ECO:0000256" key="1">
    <source>
        <dbReference type="ARBA" id="ARBA00001961"/>
    </source>
</evidence>
<dbReference type="SMART" id="SM00702">
    <property type="entry name" value="P4Hc"/>
    <property type="match status" value="1"/>
</dbReference>
<dbReference type="RefSeq" id="WP_077925570.1">
    <property type="nucleotide sequence ID" value="NZ_BAABKE010000004.1"/>
</dbReference>
<gene>
    <name evidence="8" type="ORF">GCM10023338_14870</name>
</gene>
<evidence type="ECO:0000259" key="7">
    <source>
        <dbReference type="PROSITE" id="PS51471"/>
    </source>
</evidence>
<dbReference type="Proteomes" id="UP001500631">
    <property type="component" value="Unassembled WGS sequence"/>
</dbReference>
<keyword evidence="3" id="KW-0847">Vitamin C</keyword>
<keyword evidence="9" id="KW-1185">Reference proteome</keyword>
<protein>
    <submittedName>
        <fullName evidence="8">2OG-Fe(II) oxygenase</fullName>
    </submittedName>
</protein>
<organism evidence="8 9">
    <name type="scientific">Wohlfahrtiimonas larvae</name>
    <dbReference type="NCBI Taxonomy" id="1157986"/>
    <lineage>
        <taxon>Bacteria</taxon>
        <taxon>Pseudomonadati</taxon>
        <taxon>Pseudomonadota</taxon>
        <taxon>Gammaproteobacteria</taxon>
        <taxon>Cardiobacteriales</taxon>
        <taxon>Ignatzschineriaceae</taxon>
        <taxon>Wohlfahrtiimonas</taxon>
    </lineage>
</organism>
<dbReference type="PROSITE" id="PS51471">
    <property type="entry name" value="FE2OG_OXY"/>
    <property type="match status" value="1"/>
</dbReference>
<evidence type="ECO:0000256" key="4">
    <source>
        <dbReference type="ARBA" id="ARBA00022964"/>
    </source>
</evidence>
<evidence type="ECO:0000256" key="2">
    <source>
        <dbReference type="ARBA" id="ARBA00022723"/>
    </source>
</evidence>
<evidence type="ECO:0000313" key="9">
    <source>
        <dbReference type="Proteomes" id="UP001500631"/>
    </source>
</evidence>
<dbReference type="PANTHER" id="PTHR12907">
    <property type="entry name" value="EGL NINE HOMOLOG-RELATED"/>
    <property type="match status" value="1"/>
</dbReference>
<keyword evidence="6" id="KW-0408">Iron</keyword>
<proteinExistence type="predicted"/>
<evidence type="ECO:0000313" key="8">
    <source>
        <dbReference type="EMBL" id="GAA5100306.1"/>
    </source>
</evidence>
<keyword evidence="2" id="KW-0479">Metal-binding</keyword>
<comment type="cofactor">
    <cofactor evidence="1">
        <name>L-ascorbate</name>
        <dbReference type="ChEBI" id="CHEBI:38290"/>
    </cofactor>
</comment>
<dbReference type="InterPro" id="IPR044862">
    <property type="entry name" value="Pro_4_hyd_alph_FE2OG_OXY"/>
</dbReference>
<dbReference type="Gene3D" id="2.60.120.620">
    <property type="entry name" value="q2cbj1_9rhob like domain"/>
    <property type="match status" value="1"/>
</dbReference>
<keyword evidence="5" id="KW-0560">Oxidoreductase</keyword>
<feature type="domain" description="Fe2OG dioxygenase" evidence="7">
    <location>
        <begin position="89"/>
        <end position="191"/>
    </location>
</feature>